<dbReference type="RefSeq" id="WP_073069494.1">
    <property type="nucleotide sequence ID" value="NZ_MPPI01000002.1"/>
</dbReference>
<reference evidence="2 3" key="2">
    <citation type="submission" date="2018-03" db="EMBL/GenBank/DDBJ databases">
        <title>The ancient ancestry and fast evolution of plastids.</title>
        <authorList>
            <person name="Moore K.R."/>
            <person name="Magnabosco C."/>
            <person name="Momper L."/>
            <person name="Gold D.A."/>
            <person name="Bosak T."/>
            <person name="Fournier G.P."/>
        </authorList>
    </citation>
    <scope>NUCLEOTIDE SEQUENCE [LARGE SCALE GENOMIC DNA]</scope>
    <source>
        <strain evidence="2 3">ULC007</strain>
    </source>
</reference>
<protein>
    <submittedName>
        <fullName evidence="2">Uncharacterized protein</fullName>
    </submittedName>
</protein>
<feature type="signal peptide" evidence="1">
    <location>
        <begin position="1"/>
        <end position="20"/>
    </location>
</feature>
<proteinExistence type="predicted"/>
<dbReference type="AlphaFoldDB" id="A0A2T1DMJ7"/>
<name>A0A2T1DMJ7_9CYAN</name>
<evidence type="ECO:0000256" key="1">
    <source>
        <dbReference type="SAM" id="SignalP"/>
    </source>
</evidence>
<sequence length="108" mass="11894">MAKFLAIAVLPWLLVLPLQACSPAQAQAGLDSRVSRLETELLGIQNRLNQIEASRSRQGVAVPAPVLPSGDRRGDRRIVSADPQFDRLATLVIELKERVTALETRLNR</sequence>
<feature type="chain" id="PRO_5015760298" evidence="1">
    <location>
        <begin position="21"/>
        <end position="108"/>
    </location>
</feature>
<keyword evidence="3" id="KW-1185">Reference proteome</keyword>
<evidence type="ECO:0000313" key="2">
    <source>
        <dbReference type="EMBL" id="PSB21644.1"/>
    </source>
</evidence>
<accession>A0A2T1DMJ7</accession>
<gene>
    <name evidence="2" type="ORF">C7B65_03420</name>
</gene>
<dbReference type="Proteomes" id="UP000238634">
    <property type="component" value="Unassembled WGS sequence"/>
</dbReference>
<comment type="caution">
    <text evidence="2">The sequence shown here is derived from an EMBL/GenBank/DDBJ whole genome shotgun (WGS) entry which is preliminary data.</text>
</comment>
<organism evidence="2 3">
    <name type="scientific">Phormidesmis priestleyi ULC007</name>
    <dbReference type="NCBI Taxonomy" id="1920490"/>
    <lineage>
        <taxon>Bacteria</taxon>
        <taxon>Bacillati</taxon>
        <taxon>Cyanobacteriota</taxon>
        <taxon>Cyanophyceae</taxon>
        <taxon>Leptolyngbyales</taxon>
        <taxon>Leptolyngbyaceae</taxon>
        <taxon>Phormidesmis</taxon>
    </lineage>
</organism>
<evidence type="ECO:0000313" key="3">
    <source>
        <dbReference type="Proteomes" id="UP000238634"/>
    </source>
</evidence>
<dbReference type="OrthoDB" id="532537at2"/>
<dbReference type="EMBL" id="PVWG01000002">
    <property type="protein sequence ID" value="PSB21644.1"/>
    <property type="molecule type" value="Genomic_DNA"/>
</dbReference>
<reference evidence="2 3" key="1">
    <citation type="submission" date="2018-02" db="EMBL/GenBank/DDBJ databases">
        <authorList>
            <person name="Cohen D.B."/>
            <person name="Kent A.D."/>
        </authorList>
    </citation>
    <scope>NUCLEOTIDE SEQUENCE [LARGE SCALE GENOMIC DNA]</scope>
    <source>
        <strain evidence="2 3">ULC007</strain>
    </source>
</reference>
<keyword evidence="1" id="KW-0732">Signal</keyword>